<organism evidence="1 2">
    <name type="scientific">Ralstonia condita</name>
    <dbReference type="NCBI Taxonomy" id="3058600"/>
    <lineage>
        <taxon>Bacteria</taxon>
        <taxon>Pseudomonadati</taxon>
        <taxon>Pseudomonadota</taxon>
        <taxon>Betaproteobacteria</taxon>
        <taxon>Burkholderiales</taxon>
        <taxon>Burkholderiaceae</taxon>
        <taxon>Ralstonia</taxon>
    </lineage>
</organism>
<dbReference type="InterPro" id="IPR025562">
    <property type="entry name" value="Tae4"/>
</dbReference>
<evidence type="ECO:0000313" key="2">
    <source>
        <dbReference type="Proteomes" id="UP001189616"/>
    </source>
</evidence>
<evidence type="ECO:0008006" key="3">
    <source>
        <dbReference type="Google" id="ProtNLM"/>
    </source>
</evidence>
<accession>A0ABM9JEW2</accession>
<dbReference type="Gene3D" id="4.10.280.80">
    <property type="match status" value="1"/>
</dbReference>
<dbReference type="Proteomes" id="UP001189616">
    <property type="component" value="Unassembled WGS sequence"/>
</dbReference>
<protein>
    <recommendedName>
        <fullName evidence="3">Type VI secretion system (T6SS) effector Tae4 (Amidase)</fullName>
    </recommendedName>
</protein>
<dbReference type="EMBL" id="CATYWO010000003">
    <property type="protein sequence ID" value="CAJ0791770.1"/>
    <property type="molecule type" value="Genomic_DNA"/>
</dbReference>
<dbReference type="RefSeq" id="WP_316658026.1">
    <property type="nucleotide sequence ID" value="NZ_CATYWO010000003.1"/>
</dbReference>
<comment type="caution">
    <text evidence="1">The sequence shown here is derived from an EMBL/GenBank/DDBJ whole genome shotgun (WGS) entry which is preliminary data.</text>
</comment>
<evidence type="ECO:0000313" key="1">
    <source>
        <dbReference type="EMBL" id="CAJ0791770.1"/>
    </source>
</evidence>
<dbReference type="Gene3D" id="3.90.1720.80">
    <property type="match status" value="1"/>
</dbReference>
<name>A0ABM9JEW2_9RALS</name>
<keyword evidence="2" id="KW-1185">Reference proteome</keyword>
<sequence>MTAAQRKPLKQKAQVRTNATPGSVCRIDAPAVKFADLWGNYVTGDPYADPTGAYKNQCAIRMSATLHRVGIEMKSFSEKVIKPPPGKDTIGRILLKGKATATRADEMAIWLNLQPFCGLPKRPQDVTGTDWEMKVKGRTGIIFFGEYWARDGESSDRASGGHIDLWNQDTLTPSSTSFFRFRLGFNSLWYSDLRNSKKILFWEIK</sequence>
<gene>
    <name evidence="1" type="ORF">LMG7141_02559</name>
</gene>
<proteinExistence type="predicted"/>
<reference evidence="1 2" key="1">
    <citation type="submission" date="2023-07" db="EMBL/GenBank/DDBJ databases">
        <authorList>
            <person name="Peeters C."/>
        </authorList>
    </citation>
    <scope>NUCLEOTIDE SEQUENCE [LARGE SCALE GENOMIC DNA]</scope>
    <source>
        <strain evidence="1 2">LMG 7141</strain>
    </source>
</reference>
<dbReference type="Pfam" id="PF14113">
    <property type="entry name" value="Tae4"/>
    <property type="match status" value="1"/>
</dbReference>